<dbReference type="Gene3D" id="2.40.128.20">
    <property type="match status" value="1"/>
</dbReference>
<dbReference type="InterPro" id="IPR022939">
    <property type="entry name" value="Nb(III)_bact/plant"/>
</dbReference>
<dbReference type="InterPro" id="IPR014878">
    <property type="entry name" value="THAP4-like_heme-bd"/>
</dbReference>
<feature type="domain" description="THAP4-like heme-binding" evidence="1">
    <location>
        <begin position="15"/>
        <end position="175"/>
    </location>
</feature>
<dbReference type="PANTHER" id="PTHR15854:SF4">
    <property type="entry name" value="PEROXYNITRITE ISOMERASE THAP4"/>
    <property type="match status" value="1"/>
</dbReference>
<accession>A0A6J7J0C5</accession>
<dbReference type="InterPro" id="IPR045165">
    <property type="entry name" value="Nitrobindin"/>
</dbReference>
<dbReference type="SUPFAM" id="SSF50814">
    <property type="entry name" value="Lipocalins"/>
    <property type="match status" value="1"/>
</dbReference>
<reference evidence="2" key="1">
    <citation type="submission" date="2020-05" db="EMBL/GenBank/DDBJ databases">
        <authorList>
            <person name="Chiriac C."/>
            <person name="Salcher M."/>
            <person name="Ghai R."/>
            <person name="Kavagutti S V."/>
        </authorList>
    </citation>
    <scope>NUCLEOTIDE SEQUENCE</scope>
</reference>
<dbReference type="EMBL" id="CAFBNE010000012">
    <property type="protein sequence ID" value="CAB4936470.1"/>
    <property type="molecule type" value="Genomic_DNA"/>
</dbReference>
<dbReference type="InterPro" id="IPR012674">
    <property type="entry name" value="Calycin"/>
</dbReference>
<evidence type="ECO:0000259" key="1">
    <source>
        <dbReference type="Pfam" id="PF08768"/>
    </source>
</evidence>
<organism evidence="2">
    <name type="scientific">freshwater metagenome</name>
    <dbReference type="NCBI Taxonomy" id="449393"/>
    <lineage>
        <taxon>unclassified sequences</taxon>
        <taxon>metagenomes</taxon>
        <taxon>ecological metagenomes</taxon>
    </lineage>
</organism>
<proteinExistence type="inferred from homology"/>
<dbReference type="AlphaFoldDB" id="A0A6J7J0C5"/>
<protein>
    <submittedName>
        <fullName evidence="2">Unannotated protein</fullName>
    </submittedName>
</protein>
<evidence type="ECO:0000313" key="2">
    <source>
        <dbReference type="EMBL" id="CAB4936470.1"/>
    </source>
</evidence>
<sequence length="192" mass="21201">MNMDASSESAIPEQLLPLSWLIGRWTGVGTGQYPSIDDFRFGQEVTFSTDGRPFLSYASRSWLIDDDGNRVRPLATESGFWRPRPHNHIEVQLAHPTGYAEIWYGNIEITGLENARITGARAELRTDMVGRTESAKEYAGGHRLYGLVEGRLLWTFDMSAVGHPITNHLAATLNRVEDDAPESSVGGAVPDA</sequence>
<dbReference type="Pfam" id="PF08768">
    <property type="entry name" value="THAP4_heme-bd"/>
    <property type="match status" value="1"/>
</dbReference>
<dbReference type="PANTHER" id="PTHR15854">
    <property type="entry name" value="THAP4 PROTEIN"/>
    <property type="match status" value="1"/>
</dbReference>
<name>A0A6J7J0C5_9ZZZZ</name>
<dbReference type="CDD" id="cd07828">
    <property type="entry name" value="lipocalin_heme-bd-THAP4-like"/>
    <property type="match status" value="1"/>
</dbReference>
<dbReference type="HAMAP" id="MF_01297">
    <property type="entry name" value="nitrobindin"/>
    <property type="match status" value="1"/>
</dbReference>
<gene>
    <name evidence="2" type="ORF">UFOPK3772_00603</name>
</gene>